<feature type="compositionally biased region" description="Basic and acidic residues" evidence="4">
    <location>
        <begin position="360"/>
        <end position="369"/>
    </location>
</feature>
<dbReference type="GO" id="GO:0005829">
    <property type="term" value="C:cytosol"/>
    <property type="evidence" value="ECO:0007669"/>
    <property type="project" value="TreeGrafter"/>
</dbReference>
<keyword evidence="1" id="KW-0343">GTPase activation</keyword>
<keyword evidence="3" id="KW-0677">Repeat</keyword>
<comment type="caution">
    <text evidence="5">The sequence shown here is derived from an EMBL/GenBank/DDBJ whole genome shotgun (WGS) entry which is preliminary data.</text>
</comment>
<feature type="region of interest" description="Disordered" evidence="4">
    <location>
        <begin position="337"/>
        <end position="381"/>
    </location>
</feature>
<dbReference type="AlphaFoldDB" id="A0AAD5U1D8"/>
<reference evidence="5" key="1">
    <citation type="submission" date="2020-05" db="EMBL/GenBank/DDBJ databases">
        <title>Phylogenomic resolution of chytrid fungi.</title>
        <authorList>
            <person name="Stajich J.E."/>
            <person name="Amses K."/>
            <person name="Simmons R."/>
            <person name="Seto K."/>
            <person name="Myers J."/>
            <person name="Bonds A."/>
            <person name="Quandt C.A."/>
            <person name="Barry K."/>
            <person name="Liu P."/>
            <person name="Grigoriev I."/>
            <person name="Longcore J.E."/>
            <person name="James T.Y."/>
        </authorList>
    </citation>
    <scope>NUCLEOTIDE SEQUENCE</scope>
    <source>
        <strain evidence="5">JEL0476</strain>
    </source>
</reference>
<proteinExistence type="predicted"/>
<organism evidence="5 6">
    <name type="scientific">Clydaea vesicula</name>
    <dbReference type="NCBI Taxonomy" id="447962"/>
    <lineage>
        <taxon>Eukaryota</taxon>
        <taxon>Fungi</taxon>
        <taxon>Fungi incertae sedis</taxon>
        <taxon>Chytridiomycota</taxon>
        <taxon>Chytridiomycota incertae sedis</taxon>
        <taxon>Chytridiomycetes</taxon>
        <taxon>Lobulomycetales</taxon>
        <taxon>Lobulomycetaceae</taxon>
        <taxon>Clydaea</taxon>
    </lineage>
</organism>
<evidence type="ECO:0000256" key="4">
    <source>
        <dbReference type="SAM" id="MobiDB-lite"/>
    </source>
</evidence>
<dbReference type="GO" id="GO:0005096">
    <property type="term" value="F:GTPase activator activity"/>
    <property type="evidence" value="ECO:0007669"/>
    <property type="project" value="UniProtKB-KW"/>
</dbReference>
<dbReference type="SMART" id="SM00368">
    <property type="entry name" value="LRR_RI"/>
    <property type="match status" value="8"/>
</dbReference>
<feature type="compositionally biased region" description="Acidic residues" evidence="4">
    <location>
        <begin position="337"/>
        <end position="359"/>
    </location>
</feature>
<dbReference type="InterPro" id="IPR032675">
    <property type="entry name" value="LRR_dom_sf"/>
</dbReference>
<dbReference type="CDD" id="cd00116">
    <property type="entry name" value="LRR_RI"/>
    <property type="match status" value="1"/>
</dbReference>
<keyword evidence="2" id="KW-0433">Leucine-rich repeat</keyword>
<dbReference type="InterPro" id="IPR027038">
    <property type="entry name" value="RanGap"/>
</dbReference>
<dbReference type="PANTHER" id="PTHR24113">
    <property type="entry name" value="RAN GTPASE-ACTIVATING PROTEIN 1"/>
    <property type="match status" value="1"/>
</dbReference>
<dbReference type="PANTHER" id="PTHR24113:SF12">
    <property type="entry name" value="RAN GTPASE-ACTIVATING PROTEIN 1"/>
    <property type="match status" value="1"/>
</dbReference>
<evidence type="ECO:0000256" key="3">
    <source>
        <dbReference type="ARBA" id="ARBA00022737"/>
    </source>
</evidence>
<evidence type="ECO:0000313" key="6">
    <source>
        <dbReference type="Proteomes" id="UP001211065"/>
    </source>
</evidence>
<dbReference type="SUPFAM" id="SSF52047">
    <property type="entry name" value="RNI-like"/>
    <property type="match status" value="1"/>
</dbReference>
<dbReference type="InterPro" id="IPR001611">
    <property type="entry name" value="Leu-rich_rpt"/>
</dbReference>
<dbReference type="EMBL" id="JADGJW010000348">
    <property type="protein sequence ID" value="KAJ3219227.1"/>
    <property type="molecule type" value="Genomic_DNA"/>
</dbReference>
<dbReference type="Gene3D" id="3.80.10.10">
    <property type="entry name" value="Ribonuclease Inhibitor"/>
    <property type="match status" value="1"/>
</dbReference>
<evidence type="ECO:0000313" key="5">
    <source>
        <dbReference type="EMBL" id="KAJ3219227.1"/>
    </source>
</evidence>
<dbReference type="GO" id="GO:0031267">
    <property type="term" value="F:small GTPase binding"/>
    <property type="evidence" value="ECO:0007669"/>
    <property type="project" value="TreeGrafter"/>
</dbReference>
<dbReference type="Proteomes" id="UP001211065">
    <property type="component" value="Unassembled WGS sequence"/>
</dbReference>
<dbReference type="GO" id="GO:0048471">
    <property type="term" value="C:perinuclear region of cytoplasm"/>
    <property type="evidence" value="ECO:0007669"/>
    <property type="project" value="TreeGrafter"/>
</dbReference>
<dbReference type="GO" id="GO:0006913">
    <property type="term" value="P:nucleocytoplasmic transport"/>
    <property type="evidence" value="ECO:0007669"/>
    <property type="project" value="TreeGrafter"/>
</dbReference>
<name>A0AAD5U1D8_9FUNG</name>
<evidence type="ECO:0000256" key="2">
    <source>
        <dbReference type="ARBA" id="ARBA00022614"/>
    </source>
</evidence>
<keyword evidence="6" id="KW-1185">Reference proteome</keyword>
<protein>
    <recommendedName>
        <fullName evidence="7">Ran GTPase-activating protein 1</fullName>
    </recommendedName>
</protein>
<evidence type="ECO:0008006" key="7">
    <source>
        <dbReference type="Google" id="ProtNLM"/>
    </source>
</evidence>
<sequence>MTSPDKIFSIQGRTLTLDTADDVKEFCDQIANFKDLEEVRFFQNTLGIEACRALSKAIKLHKTLKVANLSDMFTRRKEDVIPVCLEAFVDALIDQPNLVEIDLSDNAFGPICAEPLMRLITQNRNIQTIKLNNNGLGIGGSEYISKALIEAAELNKKENKQSNLRTFVVGRNRMENQGAANFARAFERHTGLIEVRMPQNSIRAEGIEILVNSLGCCKSLEVLDLQDNTFTLKGSIATAKALQNWKSLRVLNIGECLLGAEGSKEIIKALTGSHNNLTTILLSYNELDYASAKLLPDMLEDKMYLEKLELNGNAFEADSKEVQDIKDILRGLGQEDALDELDDMEVPSDDEQEEEESESEEKSSDKNLEDLTDLASKLKIN</sequence>
<evidence type="ECO:0000256" key="1">
    <source>
        <dbReference type="ARBA" id="ARBA00022468"/>
    </source>
</evidence>
<accession>A0AAD5U1D8</accession>
<dbReference type="GO" id="GO:0005634">
    <property type="term" value="C:nucleus"/>
    <property type="evidence" value="ECO:0007669"/>
    <property type="project" value="TreeGrafter"/>
</dbReference>
<gene>
    <name evidence="5" type="ORF">HK099_004772</name>
</gene>
<dbReference type="Pfam" id="PF13516">
    <property type="entry name" value="LRR_6"/>
    <property type="match status" value="1"/>
</dbReference>